<evidence type="ECO:0000256" key="1">
    <source>
        <dbReference type="SAM" id="SignalP"/>
    </source>
</evidence>
<keyword evidence="1" id="KW-0732">Signal</keyword>
<dbReference type="EMBL" id="JBHTNZ010000042">
    <property type="protein sequence ID" value="MFD1463748.1"/>
    <property type="molecule type" value="Genomic_DNA"/>
</dbReference>
<keyword evidence="3" id="KW-1185">Reference proteome</keyword>
<feature type="chain" id="PRO_5046243707" description="DUF4878 domain-containing protein" evidence="1">
    <location>
        <begin position="31"/>
        <end position="280"/>
    </location>
</feature>
<protein>
    <recommendedName>
        <fullName evidence="4">DUF4878 domain-containing protein</fullName>
    </recommendedName>
</protein>
<evidence type="ECO:0000313" key="3">
    <source>
        <dbReference type="Proteomes" id="UP001597340"/>
    </source>
</evidence>
<evidence type="ECO:0000313" key="2">
    <source>
        <dbReference type="EMBL" id="MFD1463748.1"/>
    </source>
</evidence>
<name>A0ABW4DII9_9BACL</name>
<evidence type="ECO:0008006" key="4">
    <source>
        <dbReference type="Google" id="ProtNLM"/>
    </source>
</evidence>
<dbReference type="Proteomes" id="UP001597340">
    <property type="component" value="Unassembled WGS sequence"/>
</dbReference>
<reference evidence="3" key="1">
    <citation type="journal article" date="2019" name="Int. J. Syst. Evol. Microbiol.">
        <title>The Global Catalogue of Microorganisms (GCM) 10K type strain sequencing project: providing services to taxonomists for standard genome sequencing and annotation.</title>
        <authorList>
            <consortium name="The Broad Institute Genomics Platform"/>
            <consortium name="The Broad Institute Genome Sequencing Center for Infectious Disease"/>
            <person name="Wu L."/>
            <person name="Ma J."/>
        </authorList>
    </citation>
    <scope>NUCLEOTIDE SEQUENCE [LARGE SCALE GENOMIC DNA]</scope>
    <source>
        <strain evidence="3">CCM 9147</strain>
    </source>
</reference>
<accession>A0ABW4DII9</accession>
<proteinExistence type="predicted"/>
<feature type="signal peptide" evidence="1">
    <location>
        <begin position="1"/>
        <end position="30"/>
    </location>
</feature>
<dbReference type="RefSeq" id="WP_229525114.1">
    <property type="nucleotide sequence ID" value="NZ_JAFFQR010000087.1"/>
</dbReference>
<organism evidence="2 3">
    <name type="scientific">Paenibacillus farraposensis</name>
    <dbReference type="NCBI Taxonomy" id="2807095"/>
    <lineage>
        <taxon>Bacteria</taxon>
        <taxon>Bacillati</taxon>
        <taxon>Bacillota</taxon>
        <taxon>Bacilli</taxon>
        <taxon>Bacillales</taxon>
        <taxon>Paenibacillaceae</taxon>
        <taxon>Paenibacillus</taxon>
    </lineage>
</organism>
<comment type="caution">
    <text evidence="2">The sequence shown here is derived from an EMBL/GenBank/DDBJ whole genome shotgun (WGS) entry which is preliminary data.</text>
</comment>
<gene>
    <name evidence="2" type="ORF">ACFQ5D_20845</name>
</gene>
<sequence>MKFLSFNGKIKKTMLLVPLLAMSVFPGLTGAESVSNQELAKQAIKNYVEAGKSGDGLEASKWVIDTRFNNKEEQAKVYNESLKDSPFSDVSITDVASASDGTYKATVELTRKDDGSINTVTYPIIKKDDSWKILIDGQQETKSKKVEKLLQSQKENSTSLVKPMSTELARYGVGGKEWVSAGDHTYSSQFNMNKDRIGITGWQQIPGSTSKCAVRYSVVSKGFFSDEPYGQAFHTGFNYWDGDAFYESIYTGRTLSGVFLKATNEEIGNSVKVRGHVYHN</sequence>